<evidence type="ECO:0000313" key="4">
    <source>
        <dbReference type="Proteomes" id="UP000049828"/>
    </source>
</evidence>
<dbReference type="CDD" id="cd04187">
    <property type="entry name" value="DPM1_like_bac"/>
    <property type="match status" value="1"/>
</dbReference>
<dbReference type="AlphaFoldDB" id="A0A0M6WFE4"/>
<dbReference type="RefSeq" id="WP_021923468.1">
    <property type="nucleotide sequence ID" value="NZ_CATYLF010000013.1"/>
</dbReference>
<keyword evidence="1" id="KW-0472">Membrane</keyword>
<accession>A0A0M6WFE4</accession>
<name>A0A0M6WFE4_9FIRM</name>
<dbReference type="PANTHER" id="PTHR48090:SF8">
    <property type="entry name" value="GLYCOSYLTRANSFERASE CSBB-RELATED"/>
    <property type="match status" value="1"/>
</dbReference>
<keyword evidence="1" id="KW-1133">Transmembrane helix</keyword>
<dbReference type="InterPro" id="IPR029044">
    <property type="entry name" value="Nucleotide-diphossugar_trans"/>
</dbReference>
<dbReference type="GO" id="GO:0005886">
    <property type="term" value="C:plasma membrane"/>
    <property type="evidence" value="ECO:0007669"/>
    <property type="project" value="TreeGrafter"/>
</dbReference>
<proteinExistence type="predicted"/>
<feature type="transmembrane region" description="Helical" evidence="1">
    <location>
        <begin position="233"/>
        <end position="254"/>
    </location>
</feature>
<dbReference type="InterPro" id="IPR050256">
    <property type="entry name" value="Glycosyltransferase_2"/>
</dbReference>
<dbReference type="Pfam" id="PF00535">
    <property type="entry name" value="Glycos_transf_2"/>
    <property type="match status" value="1"/>
</dbReference>
<keyword evidence="4" id="KW-1185">Reference proteome</keyword>
<evidence type="ECO:0000259" key="2">
    <source>
        <dbReference type="Pfam" id="PF00535"/>
    </source>
</evidence>
<dbReference type="GO" id="GO:0016740">
    <property type="term" value="F:transferase activity"/>
    <property type="evidence" value="ECO:0007669"/>
    <property type="project" value="UniProtKB-KW"/>
</dbReference>
<dbReference type="Gene3D" id="3.90.550.10">
    <property type="entry name" value="Spore Coat Polysaccharide Biosynthesis Protein SpsA, Chain A"/>
    <property type="match status" value="1"/>
</dbReference>
<protein>
    <submittedName>
        <fullName evidence="3">Glycosyltransferases involved in cell wall biogenesis</fullName>
    </submittedName>
</protein>
<gene>
    <name evidence="3" type="ORF">RIL183_15751</name>
</gene>
<organism evidence="3 4">
    <name type="scientific">Roseburia inulinivorans</name>
    <dbReference type="NCBI Taxonomy" id="360807"/>
    <lineage>
        <taxon>Bacteria</taxon>
        <taxon>Bacillati</taxon>
        <taxon>Bacillota</taxon>
        <taxon>Clostridia</taxon>
        <taxon>Lachnospirales</taxon>
        <taxon>Lachnospiraceae</taxon>
        <taxon>Roseburia</taxon>
    </lineage>
</organism>
<dbReference type="Proteomes" id="UP000049828">
    <property type="component" value="Unassembled WGS sequence"/>
</dbReference>
<evidence type="ECO:0000313" key="3">
    <source>
        <dbReference type="EMBL" id="CRL34988.1"/>
    </source>
</evidence>
<feature type="transmembrane region" description="Helical" evidence="1">
    <location>
        <begin position="266"/>
        <end position="292"/>
    </location>
</feature>
<dbReference type="SUPFAM" id="SSF53448">
    <property type="entry name" value="Nucleotide-diphospho-sugar transferases"/>
    <property type="match status" value="1"/>
</dbReference>
<dbReference type="EMBL" id="CVRS01000059">
    <property type="protein sequence ID" value="CRL34988.1"/>
    <property type="molecule type" value="Genomic_DNA"/>
</dbReference>
<sequence>MNKMKLSLVVPCYNEEDNIRDFYHAAKHVFDAEEYEYEMIFINDGSKDKTQEALESVFNLHEACVVVETFSRNFGKEAAIYAGFQKATGDFITVIDADLQQRPETVARMVKILQDNEEFDCVAAYQEKRQEGKLVSKLKDMFYKIINRTSEIEFFPGASDFRTFRRPVVDAVLSLPEYHRFSKGIFSWVGFNTCYIPYTAEKRNAGETKWSINKLFRYAVEGFISYTTFPLKIATGLGLFTSLCAIIYLFVVVIQKLCIGNPVPGYPTIVVLILLLGGIQLTILGIIGEYLARMYIQEKHRPIYIEKKLLDYKKNQSEAEEKDR</sequence>
<dbReference type="InterPro" id="IPR001173">
    <property type="entry name" value="Glyco_trans_2-like"/>
</dbReference>
<keyword evidence="3" id="KW-0808">Transferase</keyword>
<dbReference type="PANTHER" id="PTHR48090">
    <property type="entry name" value="UNDECAPRENYL-PHOSPHATE 4-DEOXY-4-FORMAMIDO-L-ARABINOSE TRANSFERASE-RELATED"/>
    <property type="match status" value="1"/>
</dbReference>
<keyword evidence="1" id="KW-0812">Transmembrane</keyword>
<evidence type="ECO:0000256" key="1">
    <source>
        <dbReference type="SAM" id="Phobius"/>
    </source>
</evidence>
<reference evidence="4" key="1">
    <citation type="submission" date="2015-05" db="EMBL/GenBank/DDBJ databases">
        <authorList>
            <consortium name="Pathogen Informatics"/>
        </authorList>
    </citation>
    <scope>NUCLEOTIDE SEQUENCE [LARGE SCALE GENOMIC DNA]</scope>
    <source>
        <strain evidence="4">L1-83</strain>
    </source>
</reference>
<feature type="domain" description="Glycosyltransferase 2-like" evidence="2">
    <location>
        <begin position="7"/>
        <end position="171"/>
    </location>
</feature>